<dbReference type="SUPFAM" id="SSF55811">
    <property type="entry name" value="Nudix"/>
    <property type="match status" value="1"/>
</dbReference>
<dbReference type="GO" id="GO:0035539">
    <property type="term" value="F:8-oxo-7,8-dihydrodeoxyguanosine triphosphate pyrophosphatase activity"/>
    <property type="evidence" value="ECO:0000318"/>
    <property type="project" value="GO_Central"/>
</dbReference>
<evidence type="ECO:0000256" key="1">
    <source>
        <dbReference type="ARBA" id="ARBA00022801"/>
    </source>
</evidence>
<dbReference type="PRINTS" id="PR00502">
    <property type="entry name" value="NUDIXFAMILY"/>
</dbReference>
<name>A0A2K3DY01_CHLRE</name>
<dbReference type="AlphaFoldDB" id="A0A2K3DY01"/>
<dbReference type="InParanoid" id="A0A2K3DY01"/>
<sequence length="139" mass="15341">MSPAASDRPKVGVGVLLFKGENVLVGKRKGSHGSGTFALPGGHLELGESFEQCAIREVLEETGVQIRDPVFAYATNTVFNATTHYVTIFMRVDVEPGVEAKLMEPDKCEGWTWVPWDSIPEPMFEPLLALKESRYQPFG</sequence>
<dbReference type="OMA" id="HFEASRN"/>
<keyword evidence="1 2" id="KW-0378">Hydrolase</keyword>
<dbReference type="GO" id="GO:0006203">
    <property type="term" value="P:dGTP catabolic process"/>
    <property type="evidence" value="ECO:0000318"/>
    <property type="project" value="GO_Central"/>
</dbReference>
<dbReference type="Pfam" id="PF00293">
    <property type="entry name" value="NUDIX"/>
    <property type="match status" value="1"/>
</dbReference>
<accession>A0A2K3DY01</accession>
<evidence type="ECO:0000256" key="2">
    <source>
        <dbReference type="RuleBase" id="RU003476"/>
    </source>
</evidence>
<dbReference type="GeneID" id="66052912"/>
<dbReference type="FunCoup" id="A0A2K3DY01">
    <property type="interactions" value="454"/>
</dbReference>
<organism evidence="4 5">
    <name type="scientific">Chlamydomonas reinhardtii</name>
    <name type="common">Chlamydomonas smithii</name>
    <dbReference type="NCBI Taxonomy" id="3055"/>
    <lineage>
        <taxon>Eukaryota</taxon>
        <taxon>Viridiplantae</taxon>
        <taxon>Chlorophyta</taxon>
        <taxon>core chlorophytes</taxon>
        <taxon>Chlorophyceae</taxon>
        <taxon>CS clade</taxon>
        <taxon>Chlamydomonadales</taxon>
        <taxon>Chlamydomonadaceae</taxon>
        <taxon>Chlamydomonas</taxon>
    </lineage>
</organism>
<dbReference type="InterPro" id="IPR015797">
    <property type="entry name" value="NUDIX_hydrolase-like_dom_sf"/>
</dbReference>
<evidence type="ECO:0000259" key="3">
    <source>
        <dbReference type="PROSITE" id="PS51462"/>
    </source>
</evidence>
<dbReference type="RefSeq" id="XP_042926216.1">
    <property type="nucleotide sequence ID" value="XM_043061087.1"/>
</dbReference>
<feature type="domain" description="Nudix hydrolase" evidence="3">
    <location>
        <begin position="8"/>
        <end position="139"/>
    </location>
</feature>
<comment type="similarity">
    <text evidence="2">Belongs to the Nudix hydrolase family.</text>
</comment>
<gene>
    <name evidence="4" type="ORF">CHLRE_03g184400v5</name>
</gene>
<evidence type="ECO:0000313" key="5">
    <source>
        <dbReference type="Proteomes" id="UP000006906"/>
    </source>
</evidence>
<dbReference type="PROSITE" id="PS51462">
    <property type="entry name" value="NUDIX"/>
    <property type="match status" value="1"/>
</dbReference>
<reference evidence="4 5" key="1">
    <citation type="journal article" date="2007" name="Science">
        <title>The Chlamydomonas genome reveals the evolution of key animal and plant functions.</title>
        <authorList>
            <person name="Merchant S.S."/>
            <person name="Prochnik S.E."/>
            <person name="Vallon O."/>
            <person name="Harris E.H."/>
            <person name="Karpowicz S.J."/>
            <person name="Witman G.B."/>
            <person name="Terry A."/>
            <person name="Salamov A."/>
            <person name="Fritz-Laylin L.K."/>
            <person name="Marechal-Drouard L."/>
            <person name="Marshall W.F."/>
            <person name="Qu L.H."/>
            <person name="Nelson D.R."/>
            <person name="Sanderfoot A.A."/>
            <person name="Spalding M.H."/>
            <person name="Kapitonov V.V."/>
            <person name="Ren Q."/>
            <person name="Ferris P."/>
            <person name="Lindquist E."/>
            <person name="Shapiro H."/>
            <person name="Lucas S.M."/>
            <person name="Grimwood J."/>
            <person name="Schmutz J."/>
            <person name="Cardol P."/>
            <person name="Cerutti H."/>
            <person name="Chanfreau G."/>
            <person name="Chen C.L."/>
            <person name="Cognat V."/>
            <person name="Croft M.T."/>
            <person name="Dent R."/>
            <person name="Dutcher S."/>
            <person name="Fernandez E."/>
            <person name="Fukuzawa H."/>
            <person name="Gonzalez-Ballester D."/>
            <person name="Gonzalez-Halphen D."/>
            <person name="Hallmann A."/>
            <person name="Hanikenne M."/>
            <person name="Hippler M."/>
            <person name="Inwood W."/>
            <person name="Jabbari K."/>
            <person name="Kalanon M."/>
            <person name="Kuras R."/>
            <person name="Lefebvre P.A."/>
            <person name="Lemaire S.D."/>
            <person name="Lobanov A.V."/>
            <person name="Lohr M."/>
            <person name="Manuell A."/>
            <person name="Meier I."/>
            <person name="Mets L."/>
            <person name="Mittag M."/>
            <person name="Mittelmeier T."/>
            <person name="Moroney J.V."/>
            <person name="Moseley J."/>
            <person name="Napoli C."/>
            <person name="Nedelcu A.M."/>
            <person name="Niyogi K."/>
            <person name="Novoselov S.V."/>
            <person name="Paulsen I.T."/>
            <person name="Pazour G."/>
            <person name="Purton S."/>
            <person name="Ral J.P."/>
            <person name="Riano-Pachon D.M."/>
            <person name="Riekhof W."/>
            <person name="Rymarquis L."/>
            <person name="Schroda M."/>
            <person name="Stern D."/>
            <person name="Umen J."/>
            <person name="Willows R."/>
            <person name="Wilson N."/>
            <person name="Zimmer S.L."/>
            <person name="Allmer J."/>
            <person name="Balk J."/>
            <person name="Bisova K."/>
            <person name="Chen C.J."/>
            <person name="Elias M."/>
            <person name="Gendler K."/>
            <person name="Hauser C."/>
            <person name="Lamb M.R."/>
            <person name="Ledford H."/>
            <person name="Long J.C."/>
            <person name="Minagawa J."/>
            <person name="Page M.D."/>
            <person name="Pan J."/>
            <person name="Pootakham W."/>
            <person name="Roje S."/>
            <person name="Rose A."/>
            <person name="Stahlberg E."/>
            <person name="Terauchi A.M."/>
            <person name="Yang P."/>
            <person name="Ball S."/>
            <person name="Bowler C."/>
            <person name="Dieckmann C.L."/>
            <person name="Gladyshev V.N."/>
            <person name="Green P."/>
            <person name="Jorgensen R."/>
            <person name="Mayfield S."/>
            <person name="Mueller-Roeber B."/>
            <person name="Rajamani S."/>
            <person name="Sayre R.T."/>
            <person name="Brokstein P."/>
            <person name="Dubchak I."/>
            <person name="Goodstein D."/>
            <person name="Hornick L."/>
            <person name="Huang Y.W."/>
            <person name="Jhaveri J."/>
            <person name="Luo Y."/>
            <person name="Martinez D."/>
            <person name="Ngau W.C."/>
            <person name="Otillar B."/>
            <person name="Poliakov A."/>
            <person name="Porter A."/>
            <person name="Szajkowski L."/>
            <person name="Werner G."/>
            <person name="Zhou K."/>
            <person name="Grigoriev I.V."/>
            <person name="Rokhsar D.S."/>
            <person name="Grossman A.R."/>
        </authorList>
    </citation>
    <scope>NUCLEOTIDE SEQUENCE [LARGE SCALE GENOMIC DNA]</scope>
    <source>
        <strain evidence="5">CC-503</strain>
    </source>
</reference>
<dbReference type="Gene3D" id="3.90.79.10">
    <property type="entry name" value="Nucleoside Triphosphate Pyrophosphohydrolase"/>
    <property type="match status" value="1"/>
</dbReference>
<dbReference type="KEGG" id="cre:CHLRE_03g184400v5"/>
<keyword evidence="5" id="KW-1185">Reference proteome</keyword>
<dbReference type="Gramene" id="PNW85395">
    <property type="protein sequence ID" value="PNW85395"/>
    <property type="gene ID" value="CHLRE_03g184400v5"/>
</dbReference>
<dbReference type="PANTHER" id="PTHR16099">
    <property type="entry name" value="8-OXO-DGTP DIPHOSPHATES NUDT15"/>
    <property type="match status" value="1"/>
</dbReference>
<proteinExistence type="inferred from homology"/>
<dbReference type="STRING" id="3055.A0A2K3DY01"/>
<dbReference type="InterPro" id="IPR020084">
    <property type="entry name" value="NUDIX_hydrolase_CS"/>
</dbReference>
<evidence type="ECO:0000313" key="4">
    <source>
        <dbReference type="EMBL" id="PNW85395.1"/>
    </source>
</evidence>
<dbReference type="Proteomes" id="UP000006906">
    <property type="component" value="Chromosome 3"/>
</dbReference>
<protein>
    <recommendedName>
        <fullName evidence="3">Nudix hydrolase domain-containing protein</fullName>
    </recommendedName>
</protein>
<dbReference type="FunFam" id="3.90.79.10:FF:000060">
    <property type="entry name" value="Nudix hydrolase 1"/>
    <property type="match status" value="1"/>
</dbReference>
<dbReference type="InterPro" id="IPR020476">
    <property type="entry name" value="Nudix_hydrolase"/>
</dbReference>
<dbReference type="CDD" id="cd04678">
    <property type="entry name" value="NUDIX_MTH2_Nudt15"/>
    <property type="match status" value="1"/>
</dbReference>
<dbReference type="EMBL" id="CM008964">
    <property type="protein sequence ID" value="PNW85395.1"/>
    <property type="molecule type" value="Genomic_DNA"/>
</dbReference>
<dbReference type="GO" id="GO:0005829">
    <property type="term" value="C:cytosol"/>
    <property type="evidence" value="ECO:0000318"/>
    <property type="project" value="GO_Central"/>
</dbReference>
<dbReference type="InterPro" id="IPR000086">
    <property type="entry name" value="NUDIX_hydrolase_dom"/>
</dbReference>
<dbReference type="OrthoDB" id="447842at2759"/>
<dbReference type="PROSITE" id="PS00893">
    <property type="entry name" value="NUDIX_BOX"/>
    <property type="match status" value="1"/>
</dbReference>
<dbReference type="PANTHER" id="PTHR16099:SF5">
    <property type="entry name" value="NUCLEOTIDE TRIPHOSPHATE DIPHOSPHATASE NUDT15"/>
    <property type="match status" value="1"/>
</dbReference>